<dbReference type="InterPro" id="IPR001448">
    <property type="entry name" value="SASP_alpha/beta-type"/>
</dbReference>
<dbReference type="InterPro" id="IPR038300">
    <property type="entry name" value="SASP_sf_alpha/beta"/>
</dbReference>
<keyword evidence="2" id="KW-0749">Sporulation</keyword>
<dbReference type="Gene3D" id="6.10.10.80">
    <property type="entry name" value="Small, acid-soluble spore protein, alpha/beta type-like"/>
    <property type="match status" value="1"/>
</dbReference>
<protein>
    <submittedName>
        <fullName evidence="3">Spore protein</fullName>
    </submittedName>
</protein>
<reference evidence="4" key="1">
    <citation type="submission" date="2016-12" db="EMBL/GenBank/DDBJ databases">
        <title>Draft Genome Sequences od Carboxydothermus pertinax and islandicus, Hydrogenogenic Carboxydotrophic Bacteria.</title>
        <authorList>
            <person name="Fukuyama Y."/>
            <person name="Ohmae K."/>
            <person name="Yoneda Y."/>
            <person name="Yoshida T."/>
            <person name="Sako Y."/>
        </authorList>
    </citation>
    <scope>NUCLEOTIDE SEQUENCE [LARGE SCALE GENOMIC DNA]</scope>
    <source>
        <strain evidence="4">Ug1</strain>
    </source>
</reference>
<comment type="caution">
    <text evidence="3">The sequence shown here is derived from an EMBL/GenBank/DDBJ whole genome shotgun (WGS) entry which is preliminary data.</text>
</comment>
<gene>
    <name evidence="3" type="ORF">cpu_22170</name>
</gene>
<comment type="function">
    <text evidence="1">SASP are bound to spore DNA. They are double-stranded DNA-binding proteins that cause DNA to change to an a-like conformation. They protect the DNA backbone from chemical and enzymatic cleavage and are thus involved in dormant spore's high resistance to UV light.</text>
</comment>
<evidence type="ECO:0000256" key="2">
    <source>
        <dbReference type="ARBA" id="ARBA00022969"/>
    </source>
</evidence>
<dbReference type="EMBL" id="BDJK01000055">
    <property type="protein sequence ID" value="GAV23707.1"/>
    <property type="molecule type" value="Genomic_DNA"/>
</dbReference>
<evidence type="ECO:0000256" key="1">
    <source>
        <dbReference type="ARBA" id="ARBA00003863"/>
    </source>
</evidence>
<evidence type="ECO:0000313" key="4">
    <source>
        <dbReference type="Proteomes" id="UP000187485"/>
    </source>
</evidence>
<dbReference type="PANTHER" id="PTHR36107:SF1">
    <property type="entry name" value="SMALL, ACID-SOLUBLE SPORE PROTEIN A"/>
    <property type="match status" value="1"/>
</dbReference>
<name>A0A1L8CXT4_9THEO</name>
<dbReference type="Proteomes" id="UP000187485">
    <property type="component" value="Unassembled WGS sequence"/>
</dbReference>
<dbReference type="RefSeq" id="WP_075860095.1">
    <property type="nucleotide sequence ID" value="NZ_BDJK01000055.1"/>
</dbReference>
<dbReference type="OrthoDB" id="1683773at2"/>
<dbReference type="Pfam" id="PF00269">
    <property type="entry name" value="SASP"/>
    <property type="match status" value="1"/>
</dbReference>
<dbReference type="GO" id="GO:0003690">
    <property type="term" value="F:double-stranded DNA binding"/>
    <property type="evidence" value="ECO:0007669"/>
    <property type="project" value="InterPro"/>
</dbReference>
<accession>A0A1L8CXT4</accession>
<dbReference type="InterPro" id="IPR050847">
    <property type="entry name" value="SASP_DNA-binding"/>
</dbReference>
<proteinExistence type="predicted"/>
<dbReference type="GO" id="GO:0030435">
    <property type="term" value="P:sporulation resulting in formation of a cellular spore"/>
    <property type="evidence" value="ECO:0007669"/>
    <property type="project" value="UniProtKB-KW"/>
</dbReference>
<dbReference type="GO" id="GO:0006265">
    <property type="term" value="P:DNA topological change"/>
    <property type="evidence" value="ECO:0007669"/>
    <property type="project" value="InterPro"/>
</dbReference>
<dbReference type="PANTHER" id="PTHR36107">
    <property type="entry name" value="SMALL, ACID-SOLUBLE SPORE PROTEIN A"/>
    <property type="match status" value="1"/>
</dbReference>
<dbReference type="AlphaFoldDB" id="A0A1L8CXT4"/>
<organism evidence="3 4">
    <name type="scientific">Carboxydothermus pertinax</name>
    <dbReference type="NCBI Taxonomy" id="870242"/>
    <lineage>
        <taxon>Bacteria</taxon>
        <taxon>Bacillati</taxon>
        <taxon>Bacillota</taxon>
        <taxon>Clostridia</taxon>
        <taxon>Thermoanaerobacterales</taxon>
        <taxon>Thermoanaerobacteraceae</taxon>
        <taxon>Carboxydothermus</taxon>
    </lineage>
</organism>
<evidence type="ECO:0000313" key="3">
    <source>
        <dbReference type="EMBL" id="GAV23707.1"/>
    </source>
</evidence>
<keyword evidence="4" id="KW-1185">Reference proteome</keyword>
<dbReference type="STRING" id="870242.cpu_22170"/>
<sequence length="70" mass="7636">MARNEIVVPNAKAALEQFKWETAREVGLNIQPGAYGGDIPAKQWGRLGGNMVKKLIQQAESQLSGQFPTP</sequence>